<dbReference type="CDD" id="cd09917">
    <property type="entry name" value="F-box_SF"/>
    <property type="match status" value="1"/>
</dbReference>
<protein>
    <recommendedName>
        <fullName evidence="4">F-box domain-containing protein</fullName>
    </recommendedName>
</protein>
<feature type="compositionally biased region" description="Pro residues" evidence="1">
    <location>
        <begin position="1"/>
        <end position="19"/>
    </location>
</feature>
<reference evidence="2" key="1">
    <citation type="submission" date="2021-03" db="EMBL/GenBank/DDBJ databases">
        <title>Revisited historic fungal species revealed as producer of novel bioactive compounds through whole genome sequencing and comparative genomics.</title>
        <authorList>
            <person name="Vignolle G.A."/>
            <person name="Hochenegger N."/>
            <person name="Mach R.L."/>
            <person name="Mach-Aigner A.R."/>
            <person name="Javad Rahimi M."/>
            <person name="Salim K.A."/>
            <person name="Chan C.M."/>
            <person name="Lim L.B.L."/>
            <person name="Cai F."/>
            <person name="Druzhinina I.S."/>
            <person name="U'Ren J.M."/>
            <person name="Derntl C."/>
        </authorList>
    </citation>
    <scope>NUCLEOTIDE SEQUENCE</scope>
    <source>
        <strain evidence="2">TUCIM 5799</strain>
    </source>
</reference>
<dbReference type="EMBL" id="JAFIMR010000011">
    <property type="protein sequence ID" value="KAI1872427.1"/>
    <property type="molecule type" value="Genomic_DNA"/>
</dbReference>
<evidence type="ECO:0000313" key="2">
    <source>
        <dbReference type="EMBL" id="KAI1872427.1"/>
    </source>
</evidence>
<keyword evidence="3" id="KW-1185">Reference proteome</keyword>
<name>A0A9P9WP30_9PEZI</name>
<dbReference type="Proteomes" id="UP000829685">
    <property type="component" value="Unassembled WGS sequence"/>
</dbReference>
<comment type="caution">
    <text evidence="2">The sequence shown here is derived from an EMBL/GenBank/DDBJ whole genome shotgun (WGS) entry which is preliminary data.</text>
</comment>
<dbReference type="SUPFAM" id="SSF81383">
    <property type="entry name" value="F-box domain"/>
    <property type="match status" value="1"/>
</dbReference>
<dbReference type="InterPro" id="IPR036047">
    <property type="entry name" value="F-box-like_dom_sf"/>
</dbReference>
<accession>A0A9P9WP30</accession>
<evidence type="ECO:0000256" key="1">
    <source>
        <dbReference type="SAM" id="MobiDB-lite"/>
    </source>
</evidence>
<organism evidence="2 3">
    <name type="scientific">Neoarthrinium moseri</name>
    <dbReference type="NCBI Taxonomy" id="1658444"/>
    <lineage>
        <taxon>Eukaryota</taxon>
        <taxon>Fungi</taxon>
        <taxon>Dikarya</taxon>
        <taxon>Ascomycota</taxon>
        <taxon>Pezizomycotina</taxon>
        <taxon>Sordariomycetes</taxon>
        <taxon>Xylariomycetidae</taxon>
        <taxon>Amphisphaeriales</taxon>
        <taxon>Apiosporaceae</taxon>
        <taxon>Neoarthrinium</taxon>
    </lineage>
</organism>
<evidence type="ECO:0008006" key="4">
    <source>
        <dbReference type="Google" id="ProtNLM"/>
    </source>
</evidence>
<sequence>MPLTTKPPPPAPPLPPPRSPASHVLTTPELLEAILAHLDPRTLLTAAQRVNRLFHALVAASPRLQEALFFRPRRPAAGWDSVEANALVFGALPVRFHYQGLADSERRFHRAPAAAAAAAGGPGCAAVDDDVLVRARPCPAVVNDRRAAWEADARFARPEASWRRMLAVQPLLDGSSAPWRVPDWAHAPGRDPSETLQRVCATRGPLDAEVFAEHHGQLRMGRVLERAREMLGDGETLFCVKLLLYEGAGETRVDLAGRGSRHVAGKCLVFLRTYFPTAA</sequence>
<feature type="region of interest" description="Disordered" evidence="1">
    <location>
        <begin position="1"/>
        <end position="23"/>
    </location>
</feature>
<evidence type="ECO:0000313" key="3">
    <source>
        <dbReference type="Proteomes" id="UP000829685"/>
    </source>
</evidence>
<dbReference type="AlphaFoldDB" id="A0A9P9WP30"/>
<gene>
    <name evidence="2" type="ORF">JX265_005307</name>
</gene>
<proteinExistence type="predicted"/>